<organism evidence="2 3">
    <name type="scientific">Sphingobacterium alimentarium</name>
    <dbReference type="NCBI Taxonomy" id="797292"/>
    <lineage>
        <taxon>Bacteria</taxon>
        <taxon>Pseudomonadati</taxon>
        <taxon>Bacteroidota</taxon>
        <taxon>Sphingobacteriia</taxon>
        <taxon>Sphingobacteriales</taxon>
        <taxon>Sphingobacteriaceae</taxon>
        <taxon>Sphingobacterium</taxon>
    </lineage>
</organism>
<name>A0A4R3W1N9_9SPHI</name>
<feature type="transmembrane region" description="Helical" evidence="1">
    <location>
        <begin position="170"/>
        <end position="189"/>
    </location>
</feature>
<keyword evidence="1" id="KW-0472">Membrane</keyword>
<sequence length="193" mass="21801">MKIFTNPFEICSEKRLLLVGLLATLFAGWISTCSSTLIFGSLKVINNYHQSYGQALINLAITLVSNSVILFAFARIRYPKTRLIDVFSVVFTAHIIIYILLGLTALPIVQESVRAVELEILDEGFQMPELEKIHQFTLGAIGVLSISLIIYFFYLLVVGMKIAMNSKSKWESVVLVLLVFIWNTCLQFLNLYV</sequence>
<feature type="transmembrane region" description="Helical" evidence="1">
    <location>
        <begin position="86"/>
        <end position="109"/>
    </location>
</feature>
<dbReference type="RefSeq" id="WP_132775877.1">
    <property type="nucleotide sequence ID" value="NZ_SMBZ01000001.1"/>
</dbReference>
<feature type="transmembrane region" description="Helical" evidence="1">
    <location>
        <begin position="51"/>
        <end position="74"/>
    </location>
</feature>
<gene>
    <name evidence="2" type="ORF">EDC17_1001102</name>
</gene>
<evidence type="ECO:0000313" key="3">
    <source>
        <dbReference type="Proteomes" id="UP000295197"/>
    </source>
</evidence>
<feature type="transmembrane region" description="Helical" evidence="1">
    <location>
        <begin position="136"/>
        <end position="158"/>
    </location>
</feature>
<reference evidence="2 3" key="1">
    <citation type="submission" date="2019-03" db="EMBL/GenBank/DDBJ databases">
        <title>Genomic Encyclopedia of Type Strains, Phase IV (KMG-IV): sequencing the most valuable type-strain genomes for metagenomic binning, comparative biology and taxonomic classification.</title>
        <authorList>
            <person name="Goeker M."/>
        </authorList>
    </citation>
    <scope>NUCLEOTIDE SEQUENCE [LARGE SCALE GENOMIC DNA]</scope>
    <source>
        <strain evidence="2 3">DSM 22362</strain>
    </source>
</reference>
<accession>A0A4R3W1N9</accession>
<comment type="caution">
    <text evidence="2">The sequence shown here is derived from an EMBL/GenBank/DDBJ whole genome shotgun (WGS) entry which is preliminary data.</text>
</comment>
<dbReference type="AlphaFoldDB" id="A0A4R3W1N9"/>
<dbReference type="EMBL" id="SMBZ01000001">
    <property type="protein sequence ID" value="TCV20759.1"/>
    <property type="molecule type" value="Genomic_DNA"/>
</dbReference>
<evidence type="ECO:0008006" key="4">
    <source>
        <dbReference type="Google" id="ProtNLM"/>
    </source>
</evidence>
<protein>
    <recommendedName>
        <fullName evidence="4">Yip1 domain-containing protein</fullName>
    </recommendedName>
</protein>
<evidence type="ECO:0000313" key="2">
    <source>
        <dbReference type="EMBL" id="TCV20759.1"/>
    </source>
</evidence>
<proteinExistence type="predicted"/>
<dbReference type="OrthoDB" id="707807at2"/>
<keyword evidence="1" id="KW-1133">Transmembrane helix</keyword>
<keyword evidence="1" id="KW-0812">Transmembrane</keyword>
<evidence type="ECO:0000256" key="1">
    <source>
        <dbReference type="SAM" id="Phobius"/>
    </source>
</evidence>
<dbReference type="Proteomes" id="UP000295197">
    <property type="component" value="Unassembled WGS sequence"/>
</dbReference>
<keyword evidence="3" id="KW-1185">Reference proteome</keyword>